<evidence type="ECO:0000256" key="4">
    <source>
        <dbReference type="ARBA" id="ARBA00022729"/>
    </source>
</evidence>
<dbReference type="GO" id="GO:0006508">
    <property type="term" value="P:proteolysis"/>
    <property type="evidence" value="ECO:0007669"/>
    <property type="project" value="UniProtKB-KW"/>
</dbReference>
<dbReference type="PANTHER" id="PTHR11802:SF113">
    <property type="entry name" value="SERINE CARBOXYPEPTIDASE CTSA-4.1"/>
    <property type="match status" value="1"/>
</dbReference>
<keyword evidence="2 7" id="KW-0121">Carboxypeptidase</keyword>
<dbReference type="PANTHER" id="PTHR11802">
    <property type="entry name" value="SERINE PROTEASE FAMILY S10 SERINE CARBOXYPEPTIDASE"/>
    <property type="match status" value="1"/>
</dbReference>
<dbReference type="OrthoDB" id="443318at2759"/>
<dbReference type="InterPro" id="IPR029058">
    <property type="entry name" value="AB_hydrolase_fold"/>
</dbReference>
<evidence type="ECO:0000256" key="3">
    <source>
        <dbReference type="ARBA" id="ARBA00022670"/>
    </source>
</evidence>
<dbReference type="GO" id="GO:0004185">
    <property type="term" value="F:serine-type carboxypeptidase activity"/>
    <property type="evidence" value="ECO:0007669"/>
    <property type="project" value="UniProtKB-UniRule"/>
</dbReference>
<keyword evidence="4" id="KW-0732">Signal</keyword>
<sequence length="256" mass="27956">MTSSENSPLFTVVSKPRMTIASTSNTVLIMALGALGTLVATVGVVTCSQNCPVPLPQSDLSVTLDSVFCDTARQQSGYIQLPHKVDDHYFYWFFESRGNPEMDPLVLWLTGGPGGSSMIALLTENGPCTIDGTLNTIHNPYSWTNHANVIWLDQPTGVGFSYSTSDQDDDHNEVDVGRNIYGFLQGFLKKNPKFKNHPFFITGESYGGHYVPSAAAYLLKQPPQGDDIRIRLKGIAIGNGLTDTITQIPHTLDMVN</sequence>
<keyword evidence="6" id="KW-0325">Glycoprotein</keyword>
<dbReference type="Gene3D" id="3.40.50.1820">
    <property type="entry name" value="alpha/beta hydrolase"/>
    <property type="match status" value="1"/>
</dbReference>
<dbReference type="InterPro" id="IPR018202">
    <property type="entry name" value="Ser_caboxypep_ser_AS"/>
</dbReference>
<evidence type="ECO:0000256" key="1">
    <source>
        <dbReference type="ARBA" id="ARBA00009431"/>
    </source>
</evidence>
<protein>
    <recommendedName>
        <fullName evidence="7">Carboxypeptidase</fullName>
        <ecNumber evidence="7">3.4.16.-</ecNumber>
    </recommendedName>
</protein>
<dbReference type="AlphaFoldDB" id="A0A6A4ZTB2"/>
<evidence type="ECO:0000313" key="8">
    <source>
        <dbReference type="EMBL" id="KAF0716733.1"/>
    </source>
</evidence>
<dbReference type="PRINTS" id="PR00724">
    <property type="entry name" value="CRBOXYPTASEC"/>
</dbReference>
<evidence type="ECO:0000256" key="5">
    <source>
        <dbReference type="ARBA" id="ARBA00022801"/>
    </source>
</evidence>
<evidence type="ECO:0000256" key="7">
    <source>
        <dbReference type="RuleBase" id="RU361156"/>
    </source>
</evidence>
<comment type="caution">
    <text evidence="8">The sequence shown here is derived from an EMBL/GenBank/DDBJ whole genome shotgun (WGS) entry which is preliminary data.</text>
</comment>
<comment type="similarity">
    <text evidence="1 7">Belongs to the peptidase S10 family.</text>
</comment>
<keyword evidence="5 7" id="KW-0378">Hydrolase</keyword>
<keyword evidence="3 7" id="KW-0645">Protease</keyword>
<dbReference type="InterPro" id="IPR001563">
    <property type="entry name" value="Peptidase_S10"/>
</dbReference>
<proteinExistence type="inferred from homology"/>
<dbReference type="PROSITE" id="PS00131">
    <property type="entry name" value="CARBOXYPEPT_SER_SER"/>
    <property type="match status" value="1"/>
</dbReference>
<dbReference type="EC" id="3.4.16.-" evidence="7"/>
<feature type="non-terminal residue" evidence="8">
    <location>
        <position position="256"/>
    </location>
</feature>
<name>A0A6A4ZTB2_9STRA</name>
<evidence type="ECO:0000256" key="2">
    <source>
        <dbReference type="ARBA" id="ARBA00022645"/>
    </source>
</evidence>
<reference evidence="8" key="1">
    <citation type="submission" date="2019-06" db="EMBL/GenBank/DDBJ databases">
        <title>Genomics analysis of Aphanomyces spp. identifies a new class of oomycete effector associated with host adaptation.</title>
        <authorList>
            <person name="Gaulin E."/>
        </authorList>
    </citation>
    <scope>NUCLEOTIDE SEQUENCE</scope>
    <source>
        <strain evidence="8">CBS 578.67</strain>
    </source>
</reference>
<organism evidence="8">
    <name type="scientific">Aphanomyces stellatus</name>
    <dbReference type="NCBI Taxonomy" id="120398"/>
    <lineage>
        <taxon>Eukaryota</taxon>
        <taxon>Sar</taxon>
        <taxon>Stramenopiles</taxon>
        <taxon>Oomycota</taxon>
        <taxon>Saprolegniomycetes</taxon>
        <taxon>Saprolegniales</taxon>
        <taxon>Verrucalvaceae</taxon>
        <taxon>Aphanomyces</taxon>
    </lineage>
</organism>
<dbReference type="Pfam" id="PF00450">
    <property type="entry name" value="Peptidase_S10"/>
    <property type="match status" value="1"/>
</dbReference>
<dbReference type="SUPFAM" id="SSF53474">
    <property type="entry name" value="alpha/beta-Hydrolases"/>
    <property type="match status" value="1"/>
</dbReference>
<evidence type="ECO:0000256" key="6">
    <source>
        <dbReference type="ARBA" id="ARBA00023180"/>
    </source>
</evidence>
<accession>A0A6A4ZTB2</accession>
<gene>
    <name evidence="8" type="ORF">As57867_002690</name>
</gene>
<dbReference type="EMBL" id="VJMH01000359">
    <property type="protein sequence ID" value="KAF0716733.1"/>
    <property type="molecule type" value="Genomic_DNA"/>
</dbReference>